<dbReference type="EMBL" id="SMCO01000008">
    <property type="protein sequence ID" value="TCV85832.1"/>
    <property type="molecule type" value="Genomic_DNA"/>
</dbReference>
<dbReference type="AlphaFoldDB" id="A0A4R3Y2X5"/>
<proteinExistence type="predicted"/>
<name>A0A4R3Y2X5_9PROT</name>
<protein>
    <submittedName>
        <fullName evidence="1">Uncharacterized protein</fullName>
    </submittedName>
</protein>
<dbReference type="RefSeq" id="WP_124946553.1">
    <property type="nucleotide sequence ID" value="NZ_BHVT01000037.1"/>
</dbReference>
<dbReference type="OrthoDB" id="8564048at2"/>
<evidence type="ECO:0000313" key="2">
    <source>
        <dbReference type="Proteomes" id="UP000295367"/>
    </source>
</evidence>
<evidence type="ECO:0000313" key="1">
    <source>
        <dbReference type="EMBL" id="TCV85832.1"/>
    </source>
</evidence>
<gene>
    <name evidence="1" type="ORF">EDC63_10840</name>
</gene>
<organism evidence="1 2">
    <name type="scientific">Sulfurirhabdus autotrophica</name>
    <dbReference type="NCBI Taxonomy" id="1706046"/>
    <lineage>
        <taxon>Bacteria</taxon>
        <taxon>Pseudomonadati</taxon>
        <taxon>Pseudomonadota</taxon>
        <taxon>Betaproteobacteria</taxon>
        <taxon>Nitrosomonadales</taxon>
        <taxon>Sulfuricellaceae</taxon>
        <taxon>Sulfurirhabdus</taxon>
    </lineage>
</organism>
<comment type="caution">
    <text evidence="1">The sequence shown here is derived from an EMBL/GenBank/DDBJ whole genome shotgun (WGS) entry which is preliminary data.</text>
</comment>
<sequence length="141" mass="16839">MSRLSVHFHKFLANALNGELLSKKISINNRLLLVEWTARAQRELDRRKRPLYVEMELYFSCMVKKYIHFHEKPRNKTPVYVNEKFAVYFRPVTSSNCSLEIAANLGRQPEIELHNKAVTRLVPKRIFIDFKNTQWIGEYWL</sequence>
<keyword evidence="2" id="KW-1185">Reference proteome</keyword>
<accession>A0A4R3Y2X5</accession>
<dbReference type="Proteomes" id="UP000295367">
    <property type="component" value="Unassembled WGS sequence"/>
</dbReference>
<reference evidence="1 2" key="1">
    <citation type="submission" date="2019-03" db="EMBL/GenBank/DDBJ databases">
        <title>Genomic Encyclopedia of Type Strains, Phase IV (KMG-IV): sequencing the most valuable type-strain genomes for metagenomic binning, comparative biology and taxonomic classification.</title>
        <authorList>
            <person name="Goeker M."/>
        </authorList>
    </citation>
    <scope>NUCLEOTIDE SEQUENCE [LARGE SCALE GENOMIC DNA]</scope>
    <source>
        <strain evidence="1 2">DSM 100309</strain>
    </source>
</reference>